<keyword evidence="1" id="KW-0812">Transmembrane</keyword>
<organism evidence="2 3">
    <name type="scientific">Phytomonospora endophytica</name>
    <dbReference type="NCBI Taxonomy" id="714109"/>
    <lineage>
        <taxon>Bacteria</taxon>
        <taxon>Bacillati</taxon>
        <taxon>Actinomycetota</taxon>
        <taxon>Actinomycetes</taxon>
        <taxon>Micromonosporales</taxon>
        <taxon>Micromonosporaceae</taxon>
        <taxon>Phytomonospora</taxon>
    </lineage>
</organism>
<accession>A0A841FLS8</accession>
<keyword evidence="1" id="KW-1133">Transmembrane helix</keyword>
<evidence type="ECO:0000313" key="3">
    <source>
        <dbReference type="Proteomes" id="UP000548476"/>
    </source>
</evidence>
<evidence type="ECO:0000256" key="1">
    <source>
        <dbReference type="SAM" id="Phobius"/>
    </source>
</evidence>
<evidence type="ECO:0008006" key="4">
    <source>
        <dbReference type="Google" id="ProtNLM"/>
    </source>
</evidence>
<dbReference type="AlphaFoldDB" id="A0A841FLS8"/>
<proteinExistence type="predicted"/>
<feature type="transmembrane region" description="Helical" evidence="1">
    <location>
        <begin position="467"/>
        <end position="488"/>
    </location>
</feature>
<feature type="transmembrane region" description="Helical" evidence="1">
    <location>
        <begin position="302"/>
        <end position="322"/>
    </location>
</feature>
<comment type="caution">
    <text evidence="2">The sequence shown here is derived from an EMBL/GenBank/DDBJ whole genome shotgun (WGS) entry which is preliminary data.</text>
</comment>
<dbReference type="Gene3D" id="2.60.120.200">
    <property type="match status" value="1"/>
</dbReference>
<dbReference type="RefSeq" id="WP_184789653.1">
    <property type="nucleotide sequence ID" value="NZ_BONT01000058.1"/>
</dbReference>
<dbReference type="Proteomes" id="UP000548476">
    <property type="component" value="Unassembled WGS sequence"/>
</dbReference>
<evidence type="ECO:0000313" key="2">
    <source>
        <dbReference type="EMBL" id="MBB6036814.1"/>
    </source>
</evidence>
<name>A0A841FLS8_9ACTN</name>
<reference evidence="2 3" key="1">
    <citation type="submission" date="2020-08" db="EMBL/GenBank/DDBJ databases">
        <title>Genomic Encyclopedia of Type Strains, Phase IV (KMG-IV): sequencing the most valuable type-strain genomes for metagenomic binning, comparative biology and taxonomic classification.</title>
        <authorList>
            <person name="Goeker M."/>
        </authorList>
    </citation>
    <scope>NUCLEOTIDE SEQUENCE [LARGE SCALE GENOMIC DNA]</scope>
    <source>
        <strain evidence="2 3">YIM 65646</strain>
    </source>
</reference>
<keyword evidence="3" id="KW-1185">Reference proteome</keyword>
<feature type="transmembrane region" description="Helical" evidence="1">
    <location>
        <begin position="378"/>
        <end position="396"/>
    </location>
</feature>
<protein>
    <recommendedName>
        <fullName evidence="4">DUF1349 domain-containing protein</fullName>
    </recommendedName>
</protein>
<sequence length="501" mass="51419">MTKTSFAALVSDEWSRFRRGRVRMAAVAVGVLVVVLAGVVPAYSDRAECWVENVEVACPRDPVGPDGDLVEDKFFYGHQTLTGDGSITARLTSMTGTITYPPPDHDEIVPGLVPWAKAGIIVKDGTARGSAYAAVMMTGAKGVRMQYDYDTDIAGTPGGVSPEAPRWFRLARAGNTVTGYESADGRAWTELGSVELPELGADATIGLFATSPGDLTRRPVGLGGTIGEARFTQASGVFDGVAVEGADGTWTGEAVGTMGSTDWEKYHLAPGFAEVDGTFTVTGSGDIGPVGEMGGHTPESTLTGLIALMLVLMVVAAVFVGGRAGSRAVLGARAIVVGGVAFAAGLVAAVATVLASTAVMRGEGTVVYPVGVLTEVRVVLAAAFLTGATAVLAVGLRGLLRGVLALSAAVGLVVLPYAFGVIPYLPDDVSAWLLRLTPAGGFAMLQSLVAHPQVTANYVASAGYFPLPGWAGCLVLGGYAALALWSAARRLGPGTASAEWR</sequence>
<feature type="transmembrane region" description="Helical" evidence="1">
    <location>
        <begin position="334"/>
        <end position="358"/>
    </location>
</feature>
<keyword evidence="1" id="KW-0472">Membrane</keyword>
<gene>
    <name evidence="2" type="ORF">HNR73_004687</name>
</gene>
<dbReference type="EMBL" id="JACHGT010000010">
    <property type="protein sequence ID" value="MBB6036814.1"/>
    <property type="molecule type" value="Genomic_DNA"/>
</dbReference>
<feature type="transmembrane region" description="Helical" evidence="1">
    <location>
        <begin position="403"/>
        <end position="425"/>
    </location>
</feature>